<evidence type="ECO:0000313" key="2">
    <source>
        <dbReference type="Proteomes" id="UP000239863"/>
    </source>
</evidence>
<dbReference type="OrthoDB" id="1915793at2"/>
<sequence length="54" mass="6571">MENKDINLYDIFTRYSYNDIMKLLQSSKTKEEQEFYANLCNMILQREQMKVIGK</sequence>
<accession>A0A2S6FVG1</accession>
<dbReference type="EMBL" id="PTIS01000018">
    <property type="protein sequence ID" value="PPK45970.1"/>
    <property type="molecule type" value="Genomic_DNA"/>
</dbReference>
<reference evidence="1 2" key="1">
    <citation type="submission" date="2018-02" db="EMBL/GenBank/DDBJ databases">
        <title>Genomic Encyclopedia of Archaeal and Bacterial Type Strains, Phase II (KMG-II): from individual species to whole genera.</title>
        <authorList>
            <person name="Goeker M."/>
        </authorList>
    </citation>
    <scope>NUCLEOTIDE SEQUENCE [LARGE SCALE GENOMIC DNA]</scope>
    <source>
        <strain evidence="1 2">DSM 15099</strain>
    </source>
</reference>
<dbReference type="AlphaFoldDB" id="A0A2S6FVG1"/>
<protein>
    <submittedName>
        <fullName evidence="1">Uncharacterized protein</fullName>
    </submittedName>
</protein>
<name>A0A2S6FVG1_9CLOT</name>
<proteinExistence type="predicted"/>
<dbReference type="RefSeq" id="WP_104410549.1">
    <property type="nucleotide sequence ID" value="NZ_PTIS01000018.1"/>
</dbReference>
<gene>
    <name evidence="1" type="ORF">BD821_11852</name>
</gene>
<dbReference type="Proteomes" id="UP000239863">
    <property type="component" value="Unassembled WGS sequence"/>
</dbReference>
<evidence type="ECO:0000313" key="1">
    <source>
        <dbReference type="EMBL" id="PPK45970.1"/>
    </source>
</evidence>
<comment type="caution">
    <text evidence="1">The sequence shown here is derived from an EMBL/GenBank/DDBJ whole genome shotgun (WGS) entry which is preliminary data.</text>
</comment>
<organism evidence="1 2">
    <name type="scientific">Clostridium algidicarnis DSM 15099</name>
    <dbReference type="NCBI Taxonomy" id="1121295"/>
    <lineage>
        <taxon>Bacteria</taxon>
        <taxon>Bacillati</taxon>
        <taxon>Bacillota</taxon>
        <taxon>Clostridia</taxon>
        <taxon>Eubacteriales</taxon>
        <taxon>Clostridiaceae</taxon>
        <taxon>Clostridium</taxon>
    </lineage>
</organism>